<comment type="similarity">
    <text evidence="1">Belongs to the UPF0065 (bug) family.</text>
</comment>
<dbReference type="STRING" id="35814.BBB42_10505"/>
<evidence type="ECO:0000313" key="3">
    <source>
        <dbReference type="EMBL" id="KAK88961.1"/>
    </source>
</evidence>
<evidence type="ECO:0000256" key="1">
    <source>
        <dbReference type="ARBA" id="ARBA00006987"/>
    </source>
</evidence>
<accession>A0A158M2I3</accession>
<dbReference type="PATRIC" id="fig|1331206.3.peg.2647"/>
<dbReference type="Gene3D" id="3.40.190.150">
    <property type="entry name" value="Bordetella uptake gene, domain 1"/>
    <property type="match status" value="1"/>
</dbReference>
<feature type="chain" id="PRO_5007628450" evidence="2">
    <location>
        <begin position="24"/>
        <end position="319"/>
    </location>
</feature>
<name>A0A158M2I3_9BORD</name>
<dbReference type="Proteomes" id="UP000026682">
    <property type="component" value="Unassembled WGS sequence"/>
</dbReference>
<sequence>MNKSFLACALALCATLSAVPVHAEQTVRLIVAFPPGGPVDLVGRVLAERLGKELGRQIIVENKAGANGNIGAAFVAKAPADGSVLFLTSVGAVAISPALYKELPYNPKEDFAPVSLVVNNATAFVVNPANPAKDAADFVQRSKGGAQSVAIGSSGVGSIPNLTLEMFSDASHANVLHVPYKGAAPVINDVMGNQVAGFFGDVPGLIGHIQGGKLKVLGIAAPTRHPLLPQVPTLAEQGIAGVESNNWYGLLAPAATPPQTVAKLNQAVRNALDDASTRQRLQAFGAEPAPSTPEAFATLIQKDREKWSSLIEREQIKPE</sequence>
<dbReference type="PANTHER" id="PTHR42928">
    <property type="entry name" value="TRICARBOXYLATE-BINDING PROTEIN"/>
    <property type="match status" value="1"/>
</dbReference>
<dbReference type="SUPFAM" id="SSF53850">
    <property type="entry name" value="Periplasmic binding protein-like II"/>
    <property type="match status" value="1"/>
</dbReference>
<keyword evidence="2" id="KW-0732">Signal</keyword>
<proteinExistence type="inferred from homology"/>
<protein>
    <submittedName>
        <fullName evidence="3">Tripartite tricarboxylate transporter family receptor</fullName>
    </submittedName>
</protein>
<organism evidence="3 4">
    <name type="scientific">Bordetella holmesii CDC-H585-BH</name>
    <dbReference type="NCBI Taxonomy" id="1331206"/>
    <lineage>
        <taxon>Bacteria</taxon>
        <taxon>Pseudomonadati</taxon>
        <taxon>Pseudomonadota</taxon>
        <taxon>Betaproteobacteria</taxon>
        <taxon>Burkholderiales</taxon>
        <taxon>Alcaligenaceae</taxon>
        <taxon>Bordetella</taxon>
    </lineage>
</organism>
<dbReference type="CDD" id="cd07012">
    <property type="entry name" value="PBP2_Bug_TTT"/>
    <property type="match status" value="1"/>
</dbReference>
<dbReference type="Pfam" id="PF03401">
    <property type="entry name" value="TctC"/>
    <property type="match status" value="1"/>
</dbReference>
<dbReference type="EMBL" id="JFZZ01000107">
    <property type="protein sequence ID" value="KAK88961.1"/>
    <property type="molecule type" value="Genomic_DNA"/>
</dbReference>
<dbReference type="InterPro" id="IPR042100">
    <property type="entry name" value="Bug_dom1"/>
</dbReference>
<gene>
    <name evidence="3" type="ORF">L497_1438</name>
</gene>
<dbReference type="Gene3D" id="3.40.190.10">
    <property type="entry name" value="Periplasmic binding protein-like II"/>
    <property type="match status" value="1"/>
</dbReference>
<evidence type="ECO:0000256" key="2">
    <source>
        <dbReference type="SAM" id="SignalP"/>
    </source>
</evidence>
<keyword evidence="3" id="KW-0675">Receptor</keyword>
<dbReference type="PIRSF" id="PIRSF017082">
    <property type="entry name" value="YflP"/>
    <property type="match status" value="1"/>
</dbReference>
<reference evidence="3 4" key="1">
    <citation type="submission" date="2014-03" db="EMBL/GenBank/DDBJ databases">
        <title>Genome sequence of Bordetella holmseii.</title>
        <authorList>
            <person name="Harvill E."/>
            <person name="Goodfield L.L."/>
            <person name="Ivanov Y."/>
            <person name="Meyer J.A."/>
            <person name="Newth C."/>
            <person name="Cassiday P."/>
            <person name="Tondella M.L."/>
            <person name="Liao P."/>
            <person name="Zimmerman J."/>
            <person name="Meert K."/>
            <person name="Wessel D."/>
            <person name="Berger J."/>
            <person name="Dean J.M."/>
            <person name="Holubkov R."/>
            <person name="Burr J."/>
            <person name="Liu T."/>
            <person name="Brinkac L.M."/>
            <person name="Sanka R."/>
            <person name="Kim M."/>
            <person name="Losada L."/>
        </authorList>
    </citation>
    <scope>NUCLEOTIDE SEQUENCE [LARGE SCALE GENOMIC DNA]</scope>
    <source>
        <strain evidence="3 4">CDC-H585-BH</strain>
    </source>
</reference>
<feature type="signal peptide" evidence="2">
    <location>
        <begin position="1"/>
        <end position="23"/>
    </location>
</feature>
<comment type="caution">
    <text evidence="3">The sequence shown here is derived from an EMBL/GenBank/DDBJ whole genome shotgun (WGS) entry which is preliminary data.</text>
</comment>
<evidence type="ECO:0000313" key="4">
    <source>
        <dbReference type="Proteomes" id="UP000026682"/>
    </source>
</evidence>
<dbReference type="InterPro" id="IPR005064">
    <property type="entry name" value="BUG"/>
</dbReference>
<dbReference type="PANTHER" id="PTHR42928:SF5">
    <property type="entry name" value="BLR1237 PROTEIN"/>
    <property type="match status" value="1"/>
</dbReference>
<dbReference type="AlphaFoldDB" id="A0A158M2I3"/>